<reference evidence="2 3" key="1">
    <citation type="submission" date="2018-04" db="EMBL/GenBank/DDBJ databases">
        <title>Novel actinobacteria from marine sediment.</title>
        <authorList>
            <person name="Ng Z.Y."/>
            <person name="Tan G.Y.A."/>
        </authorList>
    </citation>
    <scope>NUCLEOTIDE SEQUENCE [LARGE SCALE GENOMIC DNA]</scope>
    <source>
        <strain evidence="2 3">TPS81</strain>
    </source>
</reference>
<accession>A0A368T638</accession>
<dbReference type="RefSeq" id="WP_114398738.1">
    <property type="nucleotide sequence ID" value="NZ_QEIM01000088.1"/>
</dbReference>
<gene>
    <name evidence="2" type="ORF">DEF24_11090</name>
</gene>
<comment type="caution">
    <text evidence="2">The sequence shown here is derived from an EMBL/GenBank/DDBJ whole genome shotgun (WGS) entry which is preliminary data.</text>
</comment>
<feature type="region of interest" description="Disordered" evidence="1">
    <location>
        <begin position="109"/>
        <end position="140"/>
    </location>
</feature>
<evidence type="ECO:0000256" key="1">
    <source>
        <dbReference type="SAM" id="MobiDB-lite"/>
    </source>
</evidence>
<evidence type="ECO:0000313" key="3">
    <source>
        <dbReference type="Proteomes" id="UP000253318"/>
    </source>
</evidence>
<sequence>MPAGARQSALLRLRHLDGEIEQRNSQRLARSDGYVDGLFLSHGQVDWQSGPAITGGPDAPGTVPGEFSVNYEMGTNMLGQQRARVENVDWRPAPPGRTPALTAARLRSAMGGRSTGAARSTVDAQLRRQRTSGARVHRTP</sequence>
<keyword evidence="3" id="KW-1185">Reference proteome</keyword>
<feature type="compositionally biased region" description="Basic residues" evidence="1">
    <location>
        <begin position="127"/>
        <end position="140"/>
    </location>
</feature>
<dbReference type="EMBL" id="QEIN01000071">
    <property type="protein sequence ID" value="RCV59092.1"/>
    <property type="molecule type" value="Genomic_DNA"/>
</dbReference>
<proteinExistence type="predicted"/>
<name>A0A368T638_9ACTN</name>
<evidence type="ECO:0000313" key="2">
    <source>
        <dbReference type="EMBL" id="RCV59092.1"/>
    </source>
</evidence>
<protein>
    <submittedName>
        <fullName evidence="2">Uncharacterized protein</fullName>
    </submittedName>
</protein>
<organism evidence="2 3">
    <name type="scientific">Marinitenerispora sediminis</name>
    <dbReference type="NCBI Taxonomy" id="1931232"/>
    <lineage>
        <taxon>Bacteria</taxon>
        <taxon>Bacillati</taxon>
        <taxon>Actinomycetota</taxon>
        <taxon>Actinomycetes</taxon>
        <taxon>Streptosporangiales</taxon>
        <taxon>Nocardiopsidaceae</taxon>
        <taxon>Marinitenerispora</taxon>
    </lineage>
</organism>
<dbReference type="AlphaFoldDB" id="A0A368T638"/>
<dbReference type="Proteomes" id="UP000253318">
    <property type="component" value="Unassembled WGS sequence"/>
</dbReference>